<evidence type="ECO:0000256" key="1">
    <source>
        <dbReference type="SAM" id="Phobius"/>
    </source>
</evidence>
<proteinExistence type="predicted"/>
<keyword evidence="1" id="KW-0812">Transmembrane</keyword>
<keyword evidence="1" id="KW-0472">Membrane</keyword>
<feature type="transmembrane region" description="Helical" evidence="1">
    <location>
        <begin position="12"/>
        <end position="34"/>
    </location>
</feature>
<dbReference type="EMBL" id="JH611169">
    <property type="protein sequence ID" value="EJP73317.1"/>
    <property type="molecule type" value="Genomic_DNA"/>
</dbReference>
<organism evidence="2 3">
    <name type="scientific">SAR86 cluster bacterium SAR86B</name>
    <dbReference type="NCBI Taxonomy" id="1123867"/>
    <lineage>
        <taxon>Bacteria</taxon>
        <taxon>Pseudomonadati</taxon>
        <taxon>Pseudomonadota</taxon>
        <taxon>Gammaproteobacteria</taxon>
        <taxon>SAR86 cluster</taxon>
    </lineage>
</organism>
<accession>J4V476</accession>
<dbReference type="HOGENOM" id="CLU_3193430_0_0_6"/>
<name>J4V476_9GAMM</name>
<evidence type="ECO:0000313" key="2">
    <source>
        <dbReference type="EMBL" id="EJP73317.1"/>
    </source>
</evidence>
<dbReference type="Proteomes" id="UP000010116">
    <property type="component" value="Unassembled WGS sequence"/>
</dbReference>
<gene>
    <name evidence="2" type="ORF">NT02SARS_1816</name>
</gene>
<sequence length="45" mass="5137">ALIESIKSTVKYINAFILVVFIGYPLALMCFYSLQHNYINVSIII</sequence>
<dbReference type="AlphaFoldDB" id="J4V476"/>
<feature type="non-terminal residue" evidence="2">
    <location>
        <position position="1"/>
    </location>
</feature>
<keyword evidence="1" id="KW-1133">Transmembrane helix</keyword>
<evidence type="ECO:0000313" key="3">
    <source>
        <dbReference type="Proteomes" id="UP000010116"/>
    </source>
</evidence>
<reference evidence="2 3" key="1">
    <citation type="journal article" date="2012" name="ISME J.">
        <title>Genomic insights to SAR86, an abundant and uncultivated marine bacterial lineage.</title>
        <authorList>
            <person name="Dupont C.L."/>
            <person name="Rusch D.B."/>
            <person name="Yooseph S."/>
            <person name="Lombardo M.J."/>
            <person name="Richter R.A."/>
            <person name="Valas R."/>
            <person name="Novotny M."/>
            <person name="Yee-Greenbaum J."/>
            <person name="Selengut J.D."/>
            <person name="Haft D.H."/>
            <person name="Halpern A.L."/>
            <person name="Lasken R.S."/>
            <person name="Nealson K."/>
            <person name="Friedman R."/>
            <person name="Venter J.C."/>
        </authorList>
    </citation>
    <scope>NUCLEOTIDE SEQUENCE [LARGE SCALE GENOMIC DNA]</scope>
</reference>
<protein>
    <submittedName>
        <fullName evidence="2">Uncharacterized protein</fullName>
    </submittedName>
</protein>